<accession>A0A3A4AM51</accession>
<organism evidence="1 2">
    <name type="scientific">Bailinhaonella thermotolerans</name>
    <dbReference type="NCBI Taxonomy" id="1070861"/>
    <lineage>
        <taxon>Bacteria</taxon>
        <taxon>Bacillati</taxon>
        <taxon>Actinomycetota</taxon>
        <taxon>Actinomycetes</taxon>
        <taxon>Streptosporangiales</taxon>
        <taxon>Streptosporangiaceae</taxon>
        <taxon>Bailinhaonella</taxon>
    </lineage>
</organism>
<sequence>MGTGKQSLEHKAIEDAVKALRAQLTLLTEGEGNVNLVQTGGGGDTSYALNRPEYFGAWPAARDFHASVQNAHNQIATVYKALVEEVEKGALLLDATLKGKRNAHAALGETADRMLI</sequence>
<keyword evidence="2" id="KW-1185">Reference proteome</keyword>
<dbReference type="Proteomes" id="UP000265768">
    <property type="component" value="Unassembled WGS sequence"/>
</dbReference>
<proteinExistence type="predicted"/>
<name>A0A3A4AM51_9ACTN</name>
<gene>
    <name evidence="1" type="ORF">D5H75_24080</name>
</gene>
<reference evidence="1 2" key="1">
    <citation type="submission" date="2018-09" db="EMBL/GenBank/DDBJ databases">
        <title>YIM 75507 draft genome.</title>
        <authorList>
            <person name="Tang S."/>
            <person name="Feng Y."/>
        </authorList>
    </citation>
    <scope>NUCLEOTIDE SEQUENCE [LARGE SCALE GENOMIC DNA]</scope>
    <source>
        <strain evidence="1 2">YIM 75507</strain>
    </source>
</reference>
<evidence type="ECO:0000313" key="2">
    <source>
        <dbReference type="Proteomes" id="UP000265768"/>
    </source>
</evidence>
<protein>
    <submittedName>
        <fullName evidence="1">Uncharacterized protein</fullName>
    </submittedName>
</protein>
<dbReference type="AlphaFoldDB" id="A0A3A4AM51"/>
<dbReference type="EMBL" id="QZEY01000010">
    <property type="protein sequence ID" value="RJL30021.1"/>
    <property type="molecule type" value="Genomic_DNA"/>
</dbReference>
<comment type="caution">
    <text evidence="1">The sequence shown here is derived from an EMBL/GenBank/DDBJ whole genome shotgun (WGS) entry which is preliminary data.</text>
</comment>
<evidence type="ECO:0000313" key="1">
    <source>
        <dbReference type="EMBL" id="RJL30021.1"/>
    </source>
</evidence>
<dbReference type="RefSeq" id="WP_119928799.1">
    <property type="nucleotide sequence ID" value="NZ_QZEY01000010.1"/>
</dbReference>